<keyword evidence="2" id="KW-1185">Reference proteome</keyword>
<gene>
    <name evidence="1" type="ORF">MLD38_025318</name>
</gene>
<sequence>MGQKAISTAPVNIFPPKWPTGGRVVEGFGRGQNSGGQKALSYQAPHRRLSAAEMEEKRQKGLCFWCDDKYSMSHKCTNRRMYSITLEADDHEGVVDQLEPAEDELATEDSPIVSLHALHGVALSFKNRTMKVIGLYKKRKLTILVDSGSTHNFLDAEIARQLGGVIQIVASKSVMVANGERLFCNSMLKAFRWSMQGEEYEADMLIMPMKGCEVILGMEWLNSLGRVMWDFPSLTMQYQKNGKTLTLIAGAGEFSWITTGSFAITGKEMGLMLIPTSTEEQELHKSQPLPAVIQQLVDQFQGVFVEPSAVRDGLEKDELGEELGIKGLSEGAGLAGAWRAGLELNRKDENGKKRESCGKDREDANNLGNGCRGDARGEVTTEEGGMKEREEGE</sequence>
<organism evidence="1 2">
    <name type="scientific">Melastoma candidum</name>
    <dbReference type="NCBI Taxonomy" id="119954"/>
    <lineage>
        <taxon>Eukaryota</taxon>
        <taxon>Viridiplantae</taxon>
        <taxon>Streptophyta</taxon>
        <taxon>Embryophyta</taxon>
        <taxon>Tracheophyta</taxon>
        <taxon>Spermatophyta</taxon>
        <taxon>Magnoliopsida</taxon>
        <taxon>eudicotyledons</taxon>
        <taxon>Gunneridae</taxon>
        <taxon>Pentapetalae</taxon>
        <taxon>rosids</taxon>
        <taxon>malvids</taxon>
        <taxon>Myrtales</taxon>
        <taxon>Melastomataceae</taxon>
        <taxon>Melastomatoideae</taxon>
        <taxon>Melastomateae</taxon>
        <taxon>Melastoma</taxon>
    </lineage>
</organism>
<dbReference type="Proteomes" id="UP001057402">
    <property type="component" value="Chromosome 7"/>
</dbReference>
<protein>
    <submittedName>
        <fullName evidence="1">Uncharacterized protein</fullName>
    </submittedName>
</protein>
<evidence type="ECO:0000313" key="2">
    <source>
        <dbReference type="Proteomes" id="UP001057402"/>
    </source>
</evidence>
<evidence type="ECO:0000313" key="1">
    <source>
        <dbReference type="EMBL" id="KAI4340490.1"/>
    </source>
</evidence>
<proteinExistence type="predicted"/>
<reference evidence="2" key="1">
    <citation type="journal article" date="2023" name="Front. Plant Sci.">
        <title>Chromosomal-level genome assembly of Melastoma candidum provides insights into trichome evolution.</title>
        <authorList>
            <person name="Zhong Y."/>
            <person name="Wu W."/>
            <person name="Sun C."/>
            <person name="Zou P."/>
            <person name="Liu Y."/>
            <person name="Dai S."/>
            <person name="Zhou R."/>
        </authorList>
    </citation>
    <scope>NUCLEOTIDE SEQUENCE [LARGE SCALE GENOMIC DNA]</scope>
</reference>
<dbReference type="EMBL" id="CM042886">
    <property type="protein sequence ID" value="KAI4340490.1"/>
    <property type="molecule type" value="Genomic_DNA"/>
</dbReference>
<comment type="caution">
    <text evidence="1">The sequence shown here is derived from an EMBL/GenBank/DDBJ whole genome shotgun (WGS) entry which is preliminary data.</text>
</comment>
<accession>A0ACB9P1X6</accession>
<name>A0ACB9P1X6_9MYRT</name>